<evidence type="ECO:0000313" key="17">
    <source>
        <dbReference type="RefSeq" id="XP_012940304.1"/>
    </source>
</evidence>
<dbReference type="PRINTS" id="PR00177">
    <property type="entry name" value="NMDARECEPTOR"/>
</dbReference>
<keyword evidence="16" id="KW-1185">Reference proteome</keyword>
<dbReference type="InterPro" id="IPR019594">
    <property type="entry name" value="Glu/Gly-bd"/>
</dbReference>
<evidence type="ECO:0000256" key="12">
    <source>
        <dbReference type="SAM" id="MobiDB-lite"/>
    </source>
</evidence>
<evidence type="ECO:0000259" key="14">
    <source>
        <dbReference type="SMART" id="SM00079"/>
    </source>
</evidence>
<keyword evidence="4 13" id="KW-0812">Transmembrane</keyword>
<evidence type="ECO:0000256" key="1">
    <source>
        <dbReference type="ARBA" id="ARBA00004651"/>
    </source>
</evidence>
<keyword evidence="2" id="KW-0813">Transport</keyword>
<name>A0ABM1A3W3_APLCA</name>
<evidence type="ECO:0000256" key="6">
    <source>
        <dbReference type="ARBA" id="ARBA00023065"/>
    </source>
</evidence>
<dbReference type="CDD" id="cd13717">
    <property type="entry name" value="PBP2_iGluR_putative"/>
    <property type="match status" value="1"/>
</dbReference>
<feature type="transmembrane region" description="Helical" evidence="13">
    <location>
        <begin position="869"/>
        <end position="894"/>
    </location>
</feature>
<feature type="transmembrane region" description="Helical" evidence="13">
    <location>
        <begin position="579"/>
        <end position="598"/>
    </location>
</feature>
<evidence type="ECO:0000256" key="3">
    <source>
        <dbReference type="ARBA" id="ARBA00022475"/>
    </source>
</evidence>
<comment type="subcellular location">
    <subcellularLocation>
        <location evidence="1">Cell membrane</location>
        <topology evidence="1">Multi-pass membrane protein</topology>
    </subcellularLocation>
</comment>
<dbReference type="Proteomes" id="UP000694888">
    <property type="component" value="Unplaced"/>
</dbReference>
<dbReference type="InterPro" id="IPR001320">
    <property type="entry name" value="Iontro_rcpt_C"/>
</dbReference>
<evidence type="ECO:0000256" key="10">
    <source>
        <dbReference type="ARBA" id="ARBA00023286"/>
    </source>
</evidence>
<evidence type="ECO:0000256" key="5">
    <source>
        <dbReference type="ARBA" id="ARBA00022989"/>
    </source>
</evidence>
<dbReference type="RefSeq" id="XP_012940304.1">
    <property type="nucleotide sequence ID" value="XM_013084850.2"/>
</dbReference>
<dbReference type="Pfam" id="PF00060">
    <property type="entry name" value="Lig_chan"/>
    <property type="match status" value="1"/>
</dbReference>
<keyword evidence="3" id="KW-1003">Cell membrane</keyword>
<keyword evidence="6" id="KW-0406">Ion transport</keyword>
<evidence type="ECO:0000256" key="11">
    <source>
        <dbReference type="ARBA" id="ARBA00023303"/>
    </source>
</evidence>
<evidence type="ECO:0000256" key="4">
    <source>
        <dbReference type="ARBA" id="ARBA00022692"/>
    </source>
</evidence>
<dbReference type="Gene3D" id="3.40.190.10">
    <property type="entry name" value="Periplasmic binding protein-like II"/>
    <property type="match status" value="3"/>
</dbReference>
<reference evidence="17" key="1">
    <citation type="submission" date="2025-08" db="UniProtKB">
        <authorList>
            <consortium name="RefSeq"/>
        </authorList>
    </citation>
    <scope>IDENTIFICATION</scope>
</reference>
<dbReference type="SMART" id="SM00079">
    <property type="entry name" value="PBPe"/>
    <property type="match status" value="1"/>
</dbReference>
<evidence type="ECO:0000313" key="16">
    <source>
        <dbReference type="Proteomes" id="UP000694888"/>
    </source>
</evidence>
<keyword evidence="8 17" id="KW-0675">Receptor</keyword>
<dbReference type="SUPFAM" id="SSF81324">
    <property type="entry name" value="Voltage-gated potassium channels"/>
    <property type="match status" value="1"/>
</dbReference>
<dbReference type="SMART" id="SM00918">
    <property type="entry name" value="Lig_chan-Glu_bd"/>
    <property type="match status" value="1"/>
</dbReference>
<keyword evidence="10" id="KW-1071">Ligand-gated ion channel</keyword>
<keyword evidence="11" id="KW-0407">Ion channel</keyword>
<gene>
    <name evidence="17" type="primary">LOC101860828</name>
</gene>
<dbReference type="InterPro" id="IPR015683">
    <property type="entry name" value="Ionotropic_Glu_rcpt"/>
</dbReference>
<feature type="transmembrane region" description="Helical" evidence="13">
    <location>
        <begin position="35"/>
        <end position="57"/>
    </location>
</feature>
<protein>
    <submittedName>
        <fullName evidence="17">Ionotropic receptor 25a</fullName>
    </submittedName>
</protein>
<feature type="transmembrane region" description="Helical" evidence="13">
    <location>
        <begin position="655"/>
        <end position="678"/>
    </location>
</feature>
<evidence type="ECO:0000256" key="9">
    <source>
        <dbReference type="ARBA" id="ARBA00023180"/>
    </source>
</evidence>
<accession>A0ABM1A3W3</accession>
<keyword evidence="5 13" id="KW-1133">Transmembrane helix</keyword>
<keyword evidence="9" id="KW-0325">Glycoprotein</keyword>
<dbReference type="GeneID" id="101860828"/>
<evidence type="ECO:0000259" key="15">
    <source>
        <dbReference type="SMART" id="SM00918"/>
    </source>
</evidence>
<dbReference type="InterPro" id="IPR001508">
    <property type="entry name" value="Iono_Glu_rcpt_met"/>
</dbReference>
<feature type="region of interest" description="Disordered" evidence="12">
    <location>
        <begin position="930"/>
        <end position="950"/>
    </location>
</feature>
<dbReference type="Gene3D" id="1.10.287.70">
    <property type="match status" value="1"/>
</dbReference>
<evidence type="ECO:0000256" key="13">
    <source>
        <dbReference type="SAM" id="Phobius"/>
    </source>
</evidence>
<organism evidence="16 17">
    <name type="scientific">Aplysia californica</name>
    <name type="common">California sea hare</name>
    <dbReference type="NCBI Taxonomy" id="6500"/>
    <lineage>
        <taxon>Eukaryota</taxon>
        <taxon>Metazoa</taxon>
        <taxon>Spiralia</taxon>
        <taxon>Lophotrochozoa</taxon>
        <taxon>Mollusca</taxon>
        <taxon>Gastropoda</taxon>
        <taxon>Heterobranchia</taxon>
        <taxon>Euthyneura</taxon>
        <taxon>Tectipleura</taxon>
        <taxon>Aplysiida</taxon>
        <taxon>Aplysioidea</taxon>
        <taxon>Aplysiidae</taxon>
        <taxon>Aplysia</taxon>
    </lineage>
</organism>
<sequence length="985" mass="111580">MKAPRPQPESTPRRNYYMQTFLQRLGKLTIMAPNINTFTSIVFLVVVLTLVKIGAFLTQPTVVVVIDQDIDLYYNQNLKHIFENMHKFADRDKKKQEVVFTVVEARNDTDVLDEVCALLHSGAVALIDMSTPSLSPLLRSTCSSMGLTYISVVDRSYFNHPIESKGTELMIEPPASQMLKVVADIAKKEQLNNIAIIYDETFDIQNTPRRVLTNVPAQHLYIRLSRDLFEIRRNMETLVKINIKIIFIIASRYNAQHFLGEMTKNKIQNFDPNIFILTKAPQDAKVLCEACAGTERIVQITAGTSLSARGQFIDYMRRSRIVRDFDMERIKVDEALAFDIGRIVTLALEAVPNVQNIVKVSCDNGTDPTPASLKQSAELTNELTVVSIPGVLGPLSWSEQSQALRYNMTLLLSEMFFESGILKSKDQVANWTQAGGLQLDVPTLQKANKKKRYRIVTVAGIPPFVYKEEPINSTGPPVYKGYCIDLLERIAQDMNFDYEIHDVEIVGSMDDDGNWSGVIKELIDNKADIAVGPISVMAERENVIDFTVPYYDLVGLTILMRKPRFDYSLVKFLNVLDEEVWGCIIGAFFLFSILICVFDKLSPFSYQNRKNQWKSSGSEPRVFTLKEGVWFCMMSLTPQGGGETPKALSGRLIAATWWLFGFIIIATYTANLAAFLTVSRLETPIESLDDLSEQFKVQYAPMNGSTAMIYFKRMAHIEHRFYEIWKNMSLNDNLAAVERAQLAVWDYPVSDKYTKLWQTMQDSHFPSNKTEAVHRVLNEDFAFISDATTNKYQTLINCDLWQVGEEFSRKPYALAVQEGSPLRSQLSNIILKLINQRALEEMKTKWWKEDEKECPKLENETDGISIRNIGGVFLVIVIGSGLSLITLAFECYWYRLRPERKTLSKMYNGRSKDTNSQGQLTTSGTATSVLASDSQMSKENQRNNKLETGGLDSGFVNTGFELNGGGLDSGFTSDRIIERTHTEWF</sequence>
<evidence type="ECO:0000256" key="7">
    <source>
        <dbReference type="ARBA" id="ARBA00023136"/>
    </source>
</evidence>
<evidence type="ECO:0000256" key="2">
    <source>
        <dbReference type="ARBA" id="ARBA00022448"/>
    </source>
</evidence>
<dbReference type="Pfam" id="PF10613">
    <property type="entry name" value="Lig_chan-Glu_bd"/>
    <property type="match status" value="1"/>
</dbReference>
<feature type="domain" description="Ionotropic glutamate receptor C-terminal" evidence="14">
    <location>
        <begin position="452"/>
        <end position="849"/>
    </location>
</feature>
<feature type="domain" description="Ionotropic glutamate receptor L-glutamate and glycine-binding" evidence="15">
    <location>
        <begin position="463"/>
        <end position="524"/>
    </location>
</feature>
<evidence type="ECO:0000256" key="8">
    <source>
        <dbReference type="ARBA" id="ARBA00023170"/>
    </source>
</evidence>
<proteinExistence type="predicted"/>
<dbReference type="SUPFAM" id="SSF53850">
    <property type="entry name" value="Periplasmic binding protein-like II"/>
    <property type="match status" value="1"/>
</dbReference>
<dbReference type="PANTHER" id="PTHR18966">
    <property type="entry name" value="IONOTROPIC GLUTAMATE RECEPTOR"/>
    <property type="match status" value="1"/>
</dbReference>
<dbReference type="Gene3D" id="3.40.50.2300">
    <property type="match status" value="2"/>
</dbReference>
<keyword evidence="7 13" id="KW-0472">Membrane</keyword>